<accession>A0A9W8UB91</accession>
<protein>
    <submittedName>
        <fullName evidence="1">Uncharacterized protein</fullName>
    </submittedName>
</protein>
<dbReference type="Proteomes" id="UP001152130">
    <property type="component" value="Unassembled WGS sequence"/>
</dbReference>
<reference evidence="1" key="1">
    <citation type="submission" date="2022-10" db="EMBL/GenBank/DDBJ databases">
        <title>Fusarium specimens isolated from Avocado Roots.</title>
        <authorList>
            <person name="Stajich J."/>
            <person name="Roper C."/>
            <person name="Heimlech-Rivalta G."/>
        </authorList>
    </citation>
    <scope>NUCLEOTIDE SEQUENCE</scope>
    <source>
        <strain evidence="1">CF00143</strain>
    </source>
</reference>
<proteinExistence type="predicted"/>
<dbReference type="EMBL" id="JAPDHF010000007">
    <property type="protein sequence ID" value="KAJ4015482.1"/>
    <property type="molecule type" value="Genomic_DNA"/>
</dbReference>
<organism evidence="1 2">
    <name type="scientific">Fusarium irregulare</name>
    <dbReference type="NCBI Taxonomy" id="2494466"/>
    <lineage>
        <taxon>Eukaryota</taxon>
        <taxon>Fungi</taxon>
        <taxon>Dikarya</taxon>
        <taxon>Ascomycota</taxon>
        <taxon>Pezizomycotina</taxon>
        <taxon>Sordariomycetes</taxon>
        <taxon>Hypocreomycetidae</taxon>
        <taxon>Hypocreales</taxon>
        <taxon>Nectriaceae</taxon>
        <taxon>Fusarium</taxon>
        <taxon>Fusarium incarnatum-equiseti species complex</taxon>
    </lineage>
</organism>
<gene>
    <name evidence="1" type="ORF">NW766_005825</name>
</gene>
<dbReference type="AlphaFoldDB" id="A0A9W8UB91"/>
<comment type="caution">
    <text evidence="1">The sequence shown here is derived from an EMBL/GenBank/DDBJ whole genome shotgun (WGS) entry which is preliminary data.</text>
</comment>
<evidence type="ECO:0000313" key="2">
    <source>
        <dbReference type="Proteomes" id="UP001152130"/>
    </source>
</evidence>
<keyword evidence="2" id="KW-1185">Reference proteome</keyword>
<sequence length="70" mass="8117">MCVQMVFTEDCKCGKQVSRFTTNEKCDDIKDEWGDCGFVTVIPDSKEVECAECEEKRRKKENPDDDDDDE</sequence>
<name>A0A9W8UB91_9HYPO</name>
<evidence type="ECO:0000313" key="1">
    <source>
        <dbReference type="EMBL" id="KAJ4015482.1"/>
    </source>
</evidence>